<dbReference type="Proteomes" id="UP000614996">
    <property type="component" value="Unassembled WGS sequence"/>
</dbReference>
<reference evidence="2" key="1">
    <citation type="journal article" date="2021" name="Int. J. Syst. Evol. Microbiol.">
        <title>Actinocatenispora comari sp. nov., an endophytic actinomycete isolated from aerial parts of Comarum salesowianum.</title>
        <authorList>
            <person name="Oyunbileg N."/>
            <person name="Iizaka Y."/>
            <person name="Hamada M."/>
            <person name="Davaapurev B.O."/>
            <person name="Fukumoto A."/>
            <person name="Tsetseg B."/>
            <person name="Kato F."/>
            <person name="Tamura T."/>
            <person name="Batkhuu J."/>
            <person name="Anzai Y."/>
        </authorList>
    </citation>
    <scope>NUCLEOTIDE SEQUENCE [LARGE SCALE GENOMIC DNA]</scope>
    <source>
        <strain evidence="2">NUM-2625</strain>
    </source>
</reference>
<organism evidence="1 2">
    <name type="scientific">Actinocatenispora comari</name>
    <dbReference type="NCBI Taxonomy" id="2807577"/>
    <lineage>
        <taxon>Bacteria</taxon>
        <taxon>Bacillati</taxon>
        <taxon>Actinomycetota</taxon>
        <taxon>Actinomycetes</taxon>
        <taxon>Micromonosporales</taxon>
        <taxon>Micromonosporaceae</taxon>
        <taxon>Actinocatenispora</taxon>
    </lineage>
</organism>
<evidence type="ECO:0000313" key="1">
    <source>
        <dbReference type="EMBL" id="GIL29449.1"/>
    </source>
</evidence>
<dbReference type="RefSeq" id="WP_207127128.1">
    <property type="nucleotide sequence ID" value="NZ_BOPO01000092.1"/>
</dbReference>
<evidence type="ECO:0000313" key="2">
    <source>
        <dbReference type="Proteomes" id="UP000614996"/>
    </source>
</evidence>
<proteinExistence type="predicted"/>
<dbReference type="AlphaFoldDB" id="A0A8J4AF37"/>
<keyword evidence="2" id="KW-1185">Reference proteome</keyword>
<dbReference type="EMBL" id="BOPO01000092">
    <property type="protein sequence ID" value="GIL29449.1"/>
    <property type="molecule type" value="Genomic_DNA"/>
</dbReference>
<sequence>MIVLRPDHDGDAGRWRSWRTARDGHHEIAPRLSGPVLDLGCGCRHHGIAADRAERVPAPLRLTERGMLVSATRARR</sequence>
<gene>
    <name evidence="1" type="ORF">NUM_47030</name>
</gene>
<accession>A0A8J4AF37</accession>
<comment type="caution">
    <text evidence="1">The sequence shown here is derived from an EMBL/GenBank/DDBJ whole genome shotgun (WGS) entry which is preliminary data.</text>
</comment>
<name>A0A8J4AF37_9ACTN</name>
<protein>
    <submittedName>
        <fullName evidence="1">Uncharacterized protein</fullName>
    </submittedName>
</protein>